<reference evidence="2 3" key="1">
    <citation type="submission" date="2019-09" db="EMBL/GenBank/DDBJ databases">
        <title>Draft genome of the ectomycorrhizal ascomycete Sphaerosporella brunnea.</title>
        <authorList>
            <consortium name="DOE Joint Genome Institute"/>
            <person name="Benucci G.M."/>
            <person name="Marozzi G."/>
            <person name="Antonielli L."/>
            <person name="Sanchez S."/>
            <person name="Marco P."/>
            <person name="Wang X."/>
            <person name="Falini L.B."/>
            <person name="Barry K."/>
            <person name="Haridas S."/>
            <person name="Lipzen A."/>
            <person name="Labutti K."/>
            <person name="Grigoriev I.V."/>
            <person name="Murat C."/>
            <person name="Martin F."/>
            <person name="Albertini E."/>
            <person name="Donnini D."/>
            <person name="Bonito G."/>
        </authorList>
    </citation>
    <scope>NUCLEOTIDE SEQUENCE [LARGE SCALE GENOMIC DNA]</scope>
    <source>
        <strain evidence="2 3">Sb_GMNB300</strain>
    </source>
</reference>
<evidence type="ECO:0000256" key="1">
    <source>
        <dbReference type="SAM" id="MobiDB-lite"/>
    </source>
</evidence>
<evidence type="ECO:0000313" key="3">
    <source>
        <dbReference type="Proteomes" id="UP000326924"/>
    </source>
</evidence>
<dbReference type="InParanoid" id="A0A5J5EZD9"/>
<protein>
    <submittedName>
        <fullName evidence="2">Uncharacterized protein</fullName>
    </submittedName>
</protein>
<feature type="compositionally biased region" description="Low complexity" evidence="1">
    <location>
        <begin position="34"/>
        <end position="51"/>
    </location>
</feature>
<organism evidence="2 3">
    <name type="scientific">Sphaerosporella brunnea</name>
    <dbReference type="NCBI Taxonomy" id="1250544"/>
    <lineage>
        <taxon>Eukaryota</taxon>
        <taxon>Fungi</taxon>
        <taxon>Dikarya</taxon>
        <taxon>Ascomycota</taxon>
        <taxon>Pezizomycotina</taxon>
        <taxon>Pezizomycetes</taxon>
        <taxon>Pezizales</taxon>
        <taxon>Pyronemataceae</taxon>
        <taxon>Sphaerosporella</taxon>
    </lineage>
</organism>
<accession>A0A5J5EZD9</accession>
<name>A0A5J5EZD9_9PEZI</name>
<proteinExistence type="predicted"/>
<evidence type="ECO:0000313" key="2">
    <source>
        <dbReference type="EMBL" id="KAA8908791.1"/>
    </source>
</evidence>
<sequence length="207" mass="23090">MALQSPHPTSMAAVTENYIYLRKRLTCSPHLGPTTTTTTTTTNNNNNNDNNMPKSARKSILKQASDGPLQRNNKNVRFAATRHRITQRKNVYVYYMHVLPEALESPGGEPSALHDVFFEGKSRYEPLLRGALITITVELPETLAHVRWPPAVVVRDLGLERSGDRDEGDGGDGDDGDDENEEKWEVSDKEEEQEEEEGVADSEDGLV</sequence>
<dbReference type="Proteomes" id="UP000326924">
    <property type="component" value="Unassembled WGS sequence"/>
</dbReference>
<dbReference type="AlphaFoldDB" id="A0A5J5EZD9"/>
<feature type="compositionally biased region" description="Acidic residues" evidence="1">
    <location>
        <begin position="166"/>
        <end position="207"/>
    </location>
</feature>
<comment type="caution">
    <text evidence="2">The sequence shown here is derived from an EMBL/GenBank/DDBJ whole genome shotgun (WGS) entry which is preliminary data.</text>
</comment>
<feature type="region of interest" description="Disordered" evidence="1">
    <location>
        <begin position="29"/>
        <end position="54"/>
    </location>
</feature>
<feature type="region of interest" description="Disordered" evidence="1">
    <location>
        <begin position="159"/>
        <end position="207"/>
    </location>
</feature>
<keyword evidence="3" id="KW-1185">Reference proteome</keyword>
<gene>
    <name evidence="2" type="ORF">FN846DRAFT_1010505</name>
</gene>
<dbReference type="EMBL" id="VXIS01000065">
    <property type="protein sequence ID" value="KAA8908791.1"/>
    <property type="molecule type" value="Genomic_DNA"/>
</dbReference>